<dbReference type="AlphaFoldDB" id="E3H8U9"/>
<evidence type="ECO:0000313" key="9">
    <source>
        <dbReference type="Proteomes" id="UP000006875"/>
    </source>
</evidence>
<organism evidence="8 9">
    <name type="scientific">Ilyobacter polytropus (strain ATCC 51220 / DSM 2926 / LMG 16218 / CuHBu1)</name>
    <dbReference type="NCBI Taxonomy" id="572544"/>
    <lineage>
        <taxon>Bacteria</taxon>
        <taxon>Fusobacteriati</taxon>
        <taxon>Fusobacteriota</taxon>
        <taxon>Fusobacteriia</taxon>
        <taxon>Fusobacteriales</taxon>
        <taxon>Fusobacteriaceae</taxon>
        <taxon>Ilyobacter</taxon>
    </lineage>
</organism>
<evidence type="ECO:0000259" key="6">
    <source>
        <dbReference type="PROSITE" id="PS50110"/>
    </source>
</evidence>
<dbReference type="STRING" id="572544.Ilyop_1585"/>
<dbReference type="SUPFAM" id="SSF52172">
    <property type="entry name" value="CheY-like"/>
    <property type="match status" value="1"/>
</dbReference>
<dbReference type="GO" id="GO:0032993">
    <property type="term" value="C:protein-DNA complex"/>
    <property type="evidence" value="ECO:0007669"/>
    <property type="project" value="TreeGrafter"/>
</dbReference>
<dbReference type="eggNOG" id="COG0745">
    <property type="taxonomic scope" value="Bacteria"/>
</dbReference>
<keyword evidence="1 4" id="KW-0597">Phosphoprotein</keyword>
<dbReference type="Gene3D" id="1.10.10.10">
    <property type="entry name" value="Winged helix-like DNA-binding domain superfamily/Winged helix DNA-binding domain"/>
    <property type="match status" value="1"/>
</dbReference>
<dbReference type="InterPro" id="IPR039420">
    <property type="entry name" value="WalR-like"/>
</dbReference>
<feature type="DNA-binding region" description="OmpR/PhoB-type" evidence="5">
    <location>
        <begin position="132"/>
        <end position="230"/>
    </location>
</feature>
<dbReference type="InterPro" id="IPR011006">
    <property type="entry name" value="CheY-like_superfamily"/>
</dbReference>
<feature type="domain" description="OmpR/PhoB-type" evidence="7">
    <location>
        <begin position="132"/>
        <end position="230"/>
    </location>
</feature>
<dbReference type="HOGENOM" id="CLU_000445_30_4_0"/>
<dbReference type="Gene3D" id="3.40.50.2300">
    <property type="match status" value="1"/>
</dbReference>
<dbReference type="PANTHER" id="PTHR48111:SF40">
    <property type="entry name" value="PHOSPHATE REGULON TRANSCRIPTIONAL REGULATORY PROTEIN PHOB"/>
    <property type="match status" value="1"/>
</dbReference>
<dbReference type="GO" id="GO:0005829">
    <property type="term" value="C:cytosol"/>
    <property type="evidence" value="ECO:0007669"/>
    <property type="project" value="TreeGrafter"/>
</dbReference>
<dbReference type="SMART" id="SM00862">
    <property type="entry name" value="Trans_reg_C"/>
    <property type="match status" value="1"/>
</dbReference>
<reference evidence="8 9" key="1">
    <citation type="journal article" date="2010" name="Stand. Genomic Sci.">
        <title>Complete genome sequence of Ilyobacter polytropus type strain (CuHbu1).</title>
        <authorList>
            <person name="Sikorski J."/>
            <person name="Chertkov O."/>
            <person name="Lapidus A."/>
            <person name="Nolan M."/>
            <person name="Lucas S."/>
            <person name="Del Rio T.G."/>
            <person name="Tice H."/>
            <person name="Cheng J.F."/>
            <person name="Tapia R."/>
            <person name="Han C."/>
            <person name="Goodwin L."/>
            <person name="Pitluck S."/>
            <person name="Liolios K."/>
            <person name="Ivanova N."/>
            <person name="Mavromatis K."/>
            <person name="Mikhailova N."/>
            <person name="Pati A."/>
            <person name="Chen A."/>
            <person name="Palaniappan K."/>
            <person name="Land M."/>
            <person name="Hauser L."/>
            <person name="Chang Y.J."/>
            <person name="Jeffries C.D."/>
            <person name="Brambilla E."/>
            <person name="Yasawong M."/>
            <person name="Rohde M."/>
            <person name="Pukall R."/>
            <person name="Spring S."/>
            <person name="Goker M."/>
            <person name="Woyke T."/>
            <person name="Bristow J."/>
            <person name="Eisen J.A."/>
            <person name="Markowitz V."/>
            <person name="Hugenholtz P."/>
            <person name="Kyrpides N.C."/>
            <person name="Klenk H.P."/>
        </authorList>
    </citation>
    <scope>NUCLEOTIDE SEQUENCE [LARGE SCALE GENOMIC DNA]</scope>
    <source>
        <strain evidence="9">ATCC 51220 / DSM 2926 / LMG 16218 / CuHBu1</strain>
    </source>
</reference>
<accession>E3H8U9</accession>
<dbReference type="Proteomes" id="UP000006875">
    <property type="component" value="Chromosome"/>
</dbReference>
<evidence type="ECO:0000256" key="5">
    <source>
        <dbReference type="PROSITE-ProRule" id="PRU01091"/>
    </source>
</evidence>
<keyword evidence="2" id="KW-0902">Two-component regulatory system</keyword>
<evidence type="ECO:0000313" key="8">
    <source>
        <dbReference type="EMBL" id="ADO83363.1"/>
    </source>
</evidence>
<dbReference type="GO" id="GO:0000976">
    <property type="term" value="F:transcription cis-regulatory region binding"/>
    <property type="evidence" value="ECO:0007669"/>
    <property type="project" value="TreeGrafter"/>
</dbReference>
<dbReference type="Pfam" id="PF00072">
    <property type="entry name" value="Response_reg"/>
    <property type="match status" value="1"/>
</dbReference>
<dbReference type="GO" id="GO:0006355">
    <property type="term" value="P:regulation of DNA-templated transcription"/>
    <property type="evidence" value="ECO:0007669"/>
    <property type="project" value="InterPro"/>
</dbReference>
<evidence type="ECO:0000256" key="2">
    <source>
        <dbReference type="ARBA" id="ARBA00023012"/>
    </source>
</evidence>
<dbReference type="OrthoDB" id="9790442at2"/>
<evidence type="ECO:0000256" key="4">
    <source>
        <dbReference type="PROSITE-ProRule" id="PRU00169"/>
    </source>
</evidence>
<sequence length="230" mass="26686">MKSHEILIVDDDIKICNLIKEVLEPENISTTVATTGKEAQSLLISKTFDLIILDIMLEDTDGFQLMRNIQVEKIDTPIIFLTGKQQDYDKILAFGMGADDYITKPFSVSVLIARVKAHLRRGDRVKELQLSSKKLVKEPFILNLDTYQLFKNGKEIFLSAKEIKIMKFFMENPNIIFTKDQLYEKIWNDVFIDNNSVRVYILNLRKKIEDNPQKPKYLKTAWGIGYKFTV</sequence>
<evidence type="ECO:0000256" key="1">
    <source>
        <dbReference type="ARBA" id="ARBA00022553"/>
    </source>
</evidence>
<feature type="modified residue" description="4-aspartylphosphate" evidence="4">
    <location>
        <position position="54"/>
    </location>
</feature>
<dbReference type="GO" id="GO:0000156">
    <property type="term" value="F:phosphorelay response regulator activity"/>
    <property type="evidence" value="ECO:0007669"/>
    <property type="project" value="TreeGrafter"/>
</dbReference>
<dbReference type="PANTHER" id="PTHR48111">
    <property type="entry name" value="REGULATOR OF RPOS"/>
    <property type="match status" value="1"/>
</dbReference>
<evidence type="ECO:0000259" key="7">
    <source>
        <dbReference type="PROSITE" id="PS51755"/>
    </source>
</evidence>
<name>E3H8U9_ILYPC</name>
<dbReference type="InterPro" id="IPR001789">
    <property type="entry name" value="Sig_transdc_resp-reg_receiver"/>
</dbReference>
<dbReference type="PROSITE" id="PS50110">
    <property type="entry name" value="RESPONSE_REGULATORY"/>
    <property type="match status" value="1"/>
</dbReference>
<dbReference type="RefSeq" id="WP_013388030.1">
    <property type="nucleotide sequence ID" value="NC_014632.1"/>
</dbReference>
<gene>
    <name evidence="8" type="ordered locus">Ilyop_1585</name>
</gene>
<dbReference type="EMBL" id="CP002281">
    <property type="protein sequence ID" value="ADO83363.1"/>
    <property type="molecule type" value="Genomic_DNA"/>
</dbReference>
<dbReference type="KEGG" id="ipo:Ilyop_1585"/>
<dbReference type="SMART" id="SM00448">
    <property type="entry name" value="REC"/>
    <property type="match status" value="1"/>
</dbReference>
<protein>
    <submittedName>
        <fullName evidence="8">Two component transcriptional regulator, winged helix family</fullName>
    </submittedName>
</protein>
<dbReference type="CDD" id="cd17574">
    <property type="entry name" value="REC_OmpR"/>
    <property type="match status" value="1"/>
</dbReference>
<keyword evidence="3 5" id="KW-0238">DNA-binding</keyword>
<dbReference type="InterPro" id="IPR036388">
    <property type="entry name" value="WH-like_DNA-bd_sf"/>
</dbReference>
<dbReference type="PROSITE" id="PS51755">
    <property type="entry name" value="OMPR_PHOB"/>
    <property type="match status" value="1"/>
</dbReference>
<dbReference type="Pfam" id="PF00486">
    <property type="entry name" value="Trans_reg_C"/>
    <property type="match status" value="1"/>
</dbReference>
<dbReference type="Gene3D" id="6.10.250.690">
    <property type="match status" value="1"/>
</dbReference>
<feature type="domain" description="Response regulatory" evidence="6">
    <location>
        <begin position="5"/>
        <end position="119"/>
    </location>
</feature>
<proteinExistence type="predicted"/>
<evidence type="ECO:0000256" key="3">
    <source>
        <dbReference type="ARBA" id="ARBA00023125"/>
    </source>
</evidence>
<keyword evidence="9" id="KW-1185">Reference proteome</keyword>
<dbReference type="CDD" id="cd00383">
    <property type="entry name" value="trans_reg_C"/>
    <property type="match status" value="1"/>
</dbReference>
<dbReference type="InterPro" id="IPR001867">
    <property type="entry name" value="OmpR/PhoB-type_DNA-bd"/>
</dbReference>